<dbReference type="EMBL" id="LFZN01000247">
    <property type="protein sequence ID" value="KXS94928.1"/>
    <property type="molecule type" value="Genomic_DNA"/>
</dbReference>
<dbReference type="FunFam" id="1.20.1250.20:FF:000011">
    <property type="entry name" value="MFS multidrug transporter, putative"/>
    <property type="match status" value="1"/>
</dbReference>
<evidence type="ECO:0000259" key="11">
    <source>
        <dbReference type="PROSITE" id="PS50850"/>
    </source>
</evidence>
<dbReference type="AlphaFoldDB" id="A0A139GXS4"/>
<dbReference type="InterPro" id="IPR020846">
    <property type="entry name" value="MFS_dom"/>
</dbReference>
<dbReference type="PANTHER" id="PTHR23502">
    <property type="entry name" value="MAJOR FACILITATOR SUPERFAMILY"/>
    <property type="match status" value="1"/>
</dbReference>
<evidence type="ECO:0000256" key="2">
    <source>
        <dbReference type="ARBA" id="ARBA00022692"/>
    </source>
</evidence>
<dbReference type="GO" id="GO:0005886">
    <property type="term" value="C:plasma membrane"/>
    <property type="evidence" value="ECO:0007669"/>
    <property type="project" value="TreeGrafter"/>
</dbReference>
<feature type="transmembrane region" description="Helical" evidence="10">
    <location>
        <begin position="299"/>
        <end position="322"/>
    </location>
</feature>
<accession>A0A139GXS4</accession>
<feature type="transmembrane region" description="Helical" evidence="10">
    <location>
        <begin position="550"/>
        <end position="572"/>
    </location>
</feature>
<organism evidence="12 13">
    <name type="scientific">Pseudocercospora eumusae</name>
    <dbReference type="NCBI Taxonomy" id="321146"/>
    <lineage>
        <taxon>Eukaryota</taxon>
        <taxon>Fungi</taxon>
        <taxon>Dikarya</taxon>
        <taxon>Ascomycota</taxon>
        <taxon>Pezizomycotina</taxon>
        <taxon>Dothideomycetes</taxon>
        <taxon>Dothideomycetidae</taxon>
        <taxon>Mycosphaerellales</taxon>
        <taxon>Mycosphaerellaceae</taxon>
        <taxon>Pseudocercospora</taxon>
    </lineage>
</organism>
<proteinExistence type="inferred from homology"/>
<dbReference type="SUPFAM" id="SSF103473">
    <property type="entry name" value="MFS general substrate transporter"/>
    <property type="match status" value="1"/>
</dbReference>
<feature type="region of interest" description="Disordered" evidence="9">
    <location>
        <begin position="1"/>
        <end position="90"/>
    </location>
</feature>
<dbReference type="Proteomes" id="UP000070133">
    <property type="component" value="Unassembled WGS sequence"/>
</dbReference>
<evidence type="ECO:0000256" key="6">
    <source>
        <dbReference type="ARBA" id="ARBA00053977"/>
    </source>
</evidence>
<protein>
    <recommendedName>
        <fullName evidence="7">Cercosporin MFS transporter CTB4</fullName>
    </recommendedName>
    <alternativeName>
        <fullName evidence="8">Cercosporin toxin biosynthesis cluster protein 4</fullName>
    </alternativeName>
</protein>
<feature type="transmembrane region" description="Helical" evidence="10">
    <location>
        <begin position="334"/>
        <end position="355"/>
    </location>
</feature>
<dbReference type="PROSITE" id="PS50850">
    <property type="entry name" value="MFS"/>
    <property type="match status" value="1"/>
</dbReference>
<sequence length="614" mass="68128">MLDSSHPFAVSNMPRTPSSQSISRGDSGVPVTGADGQVEWLRPSQENTRVPSQTLQPERIAEESLDENRKSDMSQANTLHHKASTHDLQRQFTNDEKYKDLDIAAEAGIPPLAGSNDFDVDVEKQQHIQDHNQTPEDQLGGNKDGDEEQDPNVVGWDGPDDPKNPMNWSPYRKWGIAINMGLMTFVVTFASSVLSSAVTPTSMEFGVSEEVMVLMVSLFVLGFAFGPVFWGPISELYGRKIPLFSGYLIFAIFQIPVAVAQNLQTIMVCRFFGGFFASAPLAIVGGALADFFDPVNRGVALSLFGAATFIGPTMGPILGGFITMSHLGWRWTQWITMIMAGLFGGVGFFVIPETFEPRLLQLKARKLKYQTRNWALHAPADEKEVNLEEIADKYILRPFKMLTLEPILVLITLYVSLIYGIIYLFFESFPISFQQQRGYNLGVGALPFLSVLIGVILGSLTITSITYTRTARIFAQTQAIVPEERLIPMILGACVLPIGMFWFGWTSSNHISPWPQILSSIPIGMGVIMIFLQGLNYLIDVYKMNANSAIAANTFFRSWVGAGFPLFATPMFRDLGVAWAMSLLGFLCVAMIPVPVLYYVYGERIRKLSRYSPD</sequence>
<comment type="function">
    <text evidence="6">MFS transporter; part of the gene cluster that mediates the biosynthesis of cercosporin, a light-activated, non-host-selective toxin. The perylenequinone chromophore of cercosporin absorbs light energy to attain an electronically-activated triplet state and produces active oxygen species such as the hydroxyl radical, superoxide, hydrogen peroxide or singlet oxygen upon reaction with oxygen molecules. These reactive oxygen species cause damage to various cellular components including lipids, proteins and nucleic acids. Responsible for secretion and accumulation of cercosporin, but does not play any roles in self-protection against the toxicity of cercosporin.</text>
</comment>
<evidence type="ECO:0000313" key="12">
    <source>
        <dbReference type="EMBL" id="KXS94928.1"/>
    </source>
</evidence>
<dbReference type="PANTHER" id="PTHR23502:SF47">
    <property type="entry name" value="MAJOR FACILITATOR SUPERFAMILY (MFS) PROFILE DOMAIN-CONTAINING PROTEIN-RELATED"/>
    <property type="match status" value="1"/>
</dbReference>
<keyword evidence="13" id="KW-1185">Reference proteome</keyword>
<evidence type="ECO:0000256" key="3">
    <source>
        <dbReference type="ARBA" id="ARBA00022989"/>
    </source>
</evidence>
<keyword evidence="4 10" id="KW-0472">Membrane</keyword>
<feature type="transmembrane region" description="Helical" evidence="10">
    <location>
        <begin position="486"/>
        <end position="505"/>
    </location>
</feature>
<feature type="domain" description="Major facilitator superfamily (MFS) profile" evidence="11">
    <location>
        <begin position="176"/>
        <end position="605"/>
    </location>
</feature>
<feature type="transmembrane region" description="Helical" evidence="10">
    <location>
        <begin position="241"/>
        <end position="259"/>
    </location>
</feature>
<dbReference type="InterPro" id="IPR011701">
    <property type="entry name" value="MFS"/>
</dbReference>
<evidence type="ECO:0000256" key="9">
    <source>
        <dbReference type="SAM" id="MobiDB-lite"/>
    </source>
</evidence>
<dbReference type="InterPro" id="IPR036259">
    <property type="entry name" value="MFS_trans_sf"/>
</dbReference>
<feature type="transmembrane region" description="Helical" evidence="10">
    <location>
        <begin position="446"/>
        <end position="465"/>
    </location>
</feature>
<evidence type="ECO:0000256" key="4">
    <source>
        <dbReference type="ARBA" id="ARBA00023136"/>
    </source>
</evidence>
<dbReference type="CDD" id="cd17323">
    <property type="entry name" value="MFS_Tpo1_MDR_like"/>
    <property type="match status" value="1"/>
</dbReference>
<name>A0A139GXS4_9PEZI</name>
<feature type="compositionally biased region" description="Polar residues" evidence="9">
    <location>
        <begin position="44"/>
        <end position="56"/>
    </location>
</feature>
<evidence type="ECO:0000256" key="10">
    <source>
        <dbReference type="SAM" id="Phobius"/>
    </source>
</evidence>
<dbReference type="Gene3D" id="1.20.1250.20">
    <property type="entry name" value="MFS general substrate transporter like domains"/>
    <property type="match status" value="1"/>
</dbReference>
<comment type="subcellular location">
    <subcellularLocation>
        <location evidence="1">Membrane</location>
        <topology evidence="1">Multi-pass membrane protein</topology>
    </subcellularLocation>
</comment>
<evidence type="ECO:0000256" key="8">
    <source>
        <dbReference type="ARBA" id="ARBA00077167"/>
    </source>
</evidence>
<keyword evidence="2 10" id="KW-0812">Transmembrane</keyword>
<keyword evidence="3 10" id="KW-1133">Transmembrane helix</keyword>
<reference evidence="12 13" key="1">
    <citation type="submission" date="2015-07" db="EMBL/GenBank/DDBJ databases">
        <title>Comparative genomics of the Sigatoka disease complex on banana suggests a link between parallel evolutionary changes in Pseudocercospora fijiensis and Pseudocercospora eumusae and increased virulence on the banana host.</title>
        <authorList>
            <person name="Chang T.-C."/>
            <person name="Salvucci A."/>
            <person name="Crous P.W."/>
            <person name="Stergiopoulos I."/>
        </authorList>
    </citation>
    <scope>NUCLEOTIDE SEQUENCE [LARGE SCALE GENOMIC DNA]</scope>
    <source>
        <strain evidence="12 13">CBS 114824</strain>
    </source>
</reference>
<feature type="transmembrane region" description="Helical" evidence="10">
    <location>
        <begin position="517"/>
        <end position="538"/>
    </location>
</feature>
<evidence type="ECO:0000256" key="1">
    <source>
        <dbReference type="ARBA" id="ARBA00004141"/>
    </source>
</evidence>
<feature type="transmembrane region" description="Helical" evidence="10">
    <location>
        <begin position="271"/>
        <end position="292"/>
    </location>
</feature>
<dbReference type="OrthoDB" id="446368at2759"/>
<gene>
    <name evidence="12" type="ORF">AC578_3929</name>
</gene>
<feature type="transmembrane region" description="Helical" evidence="10">
    <location>
        <begin position="578"/>
        <end position="601"/>
    </location>
</feature>
<evidence type="ECO:0000256" key="5">
    <source>
        <dbReference type="ARBA" id="ARBA00038347"/>
    </source>
</evidence>
<feature type="compositionally biased region" description="Polar residues" evidence="9">
    <location>
        <begin position="13"/>
        <end position="24"/>
    </location>
</feature>
<feature type="transmembrane region" description="Helical" evidence="10">
    <location>
        <begin position="211"/>
        <end position="229"/>
    </location>
</feature>
<comment type="caution">
    <text evidence="12">The sequence shown here is derived from an EMBL/GenBank/DDBJ whole genome shotgun (WGS) entry which is preliminary data.</text>
</comment>
<feature type="region of interest" description="Disordered" evidence="9">
    <location>
        <begin position="128"/>
        <end position="164"/>
    </location>
</feature>
<feature type="compositionally biased region" description="Basic and acidic residues" evidence="9">
    <location>
        <begin position="59"/>
        <end position="72"/>
    </location>
</feature>
<feature type="transmembrane region" description="Helical" evidence="10">
    <location>
        <begin position="407"/>
        <end position="426"/>
    </location>
</feature>
<feature type="transmembrane region" description="Helical" evidence="10">
    <location>
        <begin position="176"/>
        <end position="199"/>
    </location>
</feature>
<dbReference type="GO" id="GO:0022857">
    <property type="term" value="F:transmembrane transporter activity"/>
    <property type="evidence" value="ECO:0007669"/>
    <property type="project" value="InterPro"/>
</dbReference>
<dbReference type="Pfam" id="PF07690">
    <property type="entry name" value="MFS_1"/>
    <property type="match status" value="1"/>
</dbReference>
<evidence type="ECO:0000313" key="13">
    <source>
        <dbReference type="Proteomes" id="UP000070133"/>
    </source>
</evidence>
<comment type="similarity">
    <text evidence="5">Belongs to the major facilitator superfamily. CAR1 family.</text>
</comment>
<evidence type="ECO:0000256" key="7">
    <source>
        <dbReference type="ARBA" id="ARBA00069139"/>
    </source>
</evidence>